<gene>
    <name evidence="5" type="ordered locus">PERMA_0869</name>
</gene>
<dbReference type="STRING" id="123214.PERMA_0869"/>
<dbReference type="CDD" id="cd00165">
    <property type="entry name" value="S4"/>
    <property type="match status" value="1"/>
</dbReference>
<comment type="similarity">
    <text evidence="1">Belongs to the pseudouridine synthase RluA family.</text>
</comment>
<evidence type="ECO:0000259" key="4">
    <source>
        <dbReference type="SMART" id="SM00363"/>
    </source>
</evidence>
<keyword evidence="6" id="KW-1185">Reference proteome</keyword>
<dbReference type="EC" id="5.4.99.-" evidence="5"/>
<dbReference type="PROSITE" id="PS50889">
    <property type="entry name" value="S4"/>
    <property type="match status" value="1"/>
</dbReference>
<reference evidence="5 6" key="1">
    <citation type="journal article" date="2009" name="J. Bacteriol.">
        <title>Complete and draft genome sequences of six members of the Aquificales.</title>
        <authorList>
            <person name="Reysenbach A.L."/>
            <person name="Hamamura N."/>
            <person name="Podar M."/>
            <person name="Griffiths E."/>
            <person name="Ferreira S."/>
            <person name="Hochstein R."/>
            <person name="Heidelberg J."/>
            <person name="Johnson J."/>
            <person name="Mead D."/>
            <person name="Pohorille A."/>
            <person name="Sarmiento M."/>
            <person name="Schweighofer K."/>
            <person name="Seshadri R."/>
            <person name="Voytek M.A."/>
        </authorList>
    </citation>
    <scope>NUCLEOTIDE SEQUENCE [LARGE SCALE GENOMIC DNA]</scope>
    <source>
        <strain evidence="6">DSM 14350 / EX-H1</strain>
    </source>
</reference>
<dbReference type="EMBL" id="CP001230">
    <property type="protein sequence ID" value="ACO04620.1"/>
    <property type="molecule type" value="Genomic_DNA"/>
</dbReference>
<name>C0QPR0_PERMH</name>
<dbReference type="Pfam" id="PF00849">
    <property type="entry name" value="PseudoU_synth_2"/>
    <property type="match status" value="1"/>
</dbReference>
<dbReference type="InterPro" id="IPR006224">
    <property type="entry name" value="PsdUridine_synth_RluA-like_CS"/>
</dbReference>
<dbReference type="HOGENOM" id="CLU_016902_4_4_0"/>
<accession>C0QPR0</accession>
<dbReference type="Gene3D" id="3.10.290.10">
    <property type="entry name" value="RNA-binding S4 domain"/>
    <property type="match status" value="1"/>
</dbReference>
<evidence type="ECO:0000313" key="6">
    <source>
        <dbReference type="Proteomes" id="UP000001366"/>
    </source>
</evidence>
<keyword evidence="3" id="KW-0694">RNA-binding</keyword>
<dbReference type="SUPFAM" id="SSF55174">
    <property type="entry name" value="Alpha-L RNA-binding motif"/>
    <property type="match status" value="1"/>
</dbReference>
<dbReference type="Proteomes" id="UP000001366">
    <property type="component" value="Chromosome"/>
</dbReference>
<feature type="domain" description="RNA-binding S4" evidence="4">
    <location>
        <begin position="10"/>
        <end position="65"/>
    </location>
</feature>
<dbReference type="RefSeq" id="WP_012676857.1">
    <property type="nucleotide sequence ID" value="NC_012440.1"/>
</dbReference>
<dbReference type="InterPro" id="IPR050188">
    <property type="entry name" value="RluA_PseudoU_synthase"/>
</dbReference>
<dbReference type="SUPFAM" id="SSF55120">
    <property type="entry name" value="Pseudouridine synthase"/>
    <property type="match status" value="1"/>
</dbReference>
<organism evidence="5 6">
    <name type="scientific">Persephonella marina (strain DSM 14350 / EX-H1)</name>
    <dbReference type="NCBI Taxonomy" id="123214"/>
    <lineage>
        <taxon>Bacteria</taxon>
        <taxon>Pseudomonadati</taxon>
        <taxon>Aquificota</taxon>
        <taxon>Aquificia</taxon>
        <taxon>Aquificales</taxon>
        <taxon>Hydrogenothermaceae</taxon>
        <taxon>Persephonella</taxon>
    </lineage>
</organism>
<dbReference type="PANTHER" id="PTHR21600">
    <property type="entry name" value="MITOCHONDRIAL RNA PSEUDOURIDINE SYNTHASE"/>
    <property type="match status" value="1"/>
</dbReference>
<dbReference type="Gene3D" id="3.30.2350.10">
    <property type="entry name" value="Pseudouridine synthase"/>
    <property type="match status" value="1"/>
</dbReference>
<evidence type="ECO:0000256" key="3">
    <source>
        <dbReference type="PROSITE-ProRule" id="PRU00182"/>
    </source>
</evidence>
<protein>
    <submittedName>
        <fullName evidence="5">RNA pseudouridine synthase family protein</fullName>
        <ecNumber evidence="5">5.4.99.-</ecNumber>
    </submittedName>
</protein>
<dbReference type="GO" id="GO:0003723">
    <property type="term" value="F:RNA binding"/>
    <property type="evidence" value="ECO:0007669"/>
    <property type="project" value="UniProtKB-KW"/>
</dbReference>
<dbReference type="eggNOG" id="COG0564">
    <property type="taxonomic scope" value="Bacteria"/>
</dbReference>
<evidence type="ECO:0000256" key="2">
    <source>
        <dbReference type="ARBA" id="ARBA00023235"/>
    </source>
</evidence>
<evidence type="ECO:0000256" key="1">
    <source>
        <dbReference type="ARBA" id="ARBA00010876"/>
    </source>
</evidence>
<dbReference type="GO" id="GO:0000455">
    <property type="term" value="P:enzyme-directed rRNA pseudouridine synthesis"/>
    <property type="evidence" value="ECO:0007669"/>
    <property type="project" value="TreeGrafter"/>
</dbReference>
<dbReference type="PaxDb" id="123214-PERMA_0869"/>
<sequence>MKKFPVNKETDLKSFISEVLGLTKNKAKEIIDSKNVFVNSKRVWIASHTLKKGDIVEIADIDNSFSWKPEKSVIYEDQFILAVQKPPFLESEGRKGSVEYQLRKVLDRRLKAIHRLDRETSGVLLFAKNEKIFHRFKDLWHRKEVVKVYLSISYGEAKFKKKVVNMPVDKKYAKSIFFTKKISKGFTLFEVEIKTGRKHQIRIHSSKIRHPIVGDKIYGLKKVEDPLTKNVKRQMLHGYRLRFLHPFTGKVVDIKAPVYHDFYNFGKLVKLL</sequence>
<evidence type="ECO:0000313" key="5">
    <source>
        <dbReference type="EMBL" id="ACO04620.1"/>
    </source>
</evidence>
<dbReference type="AlphaFoldDB" id="C0QPR0"/>
<keyword evidence="2 5" id="KW-0413">Isomerase</keyword>
<dbReference type="GO" id="GO:0120159">
    <property type="term" value="F:rRNA pseudouridine synthase activity"/>
    <property type="evidence" value="ECO:0007669"/>
    <property type="project" value="UniProtKB-ARBA"/>
</dbReference>
<dbReference type="InterPro" id="IPR006145">
    <property type="entry name" value="PsdUridine_synth_RsuA/RluA"/>
</dbReference>
<dbReference type="InterPro" id="IPR002942">
    <property type="entry name" value="S4_RNA-bd"/>
</dbReference>
<dbReference type="InterPro" id="IPR036986">
    <property type="entry name" value="S4_RNA-bd_sf"/>
</dbReference>
<proteinExistence type="inferred from homology"/>
<dbReference type="KEGG" id="pmx:PERMA_0869"/>
<dbReference type="SMART" id="SM00363">
    <property type="entry name" value="S4"/>
    <property type="match status" value="1"/>
</dbReference>
<dbReference type="PANTHER" id="PTHR21600:SF44">
    <property type="entry name" value="RIBOSOMAL LARGE SUBUNIT PSEUDOURIDINE SYNTHASE D"/>
    <property type="match status" value="1"/>
</dbReference>
<dbReference type="PROSITE" id="PS01129">
    <property type="entry name" value="PSI_RLU"/>
    <property type="match status" value="1"/>
</dbReference>
<dbReference type="OrthoDB" id="9807829at2"/>
<dbReference type="InterPro" id="IPR020103">
    <property type="entry name" value="PsdUridine_synth_cat_dom_sf"/>
</dbReference>
<dbReference type="CDD" id="cd02869">
    <property type="entry name" value="PseudoU_synth_RluA_like"/>
    <property type="match status" value="1"/>
</dbReference>